<name>A0ABQ2LPX3_9ACTN</name>
<accession>A0ABQ2LPX3</accession>
<dbReference type="PRINTS" id="PR00420">
    <property type="entry name" value="RNGMNOXGNASE"/>
</dbReference>
<evidence type="ECO:0000256" key="1">
    <source>
        <dbReference type="ARBA" id="ARBA00023002"/>
    </source>
</evidence>
<evidence type="ECO:0000313" key="5">
    <source>
        <dbReference type="Proteomes" id="UP000656881"/>
    </source>
</evidence>
<dbReference type="InterPro" id="IPR002938">
    <property type="entry name" value="FAD-bd"/>
</dbReference>
<evidence type="ECO:0000313" key="4">
    <source>
        <dbReference type="EMBL" id="GGO41697.1"/>
    </source>
</evidence>
<comment type="caution">
    <text evidence="4">The sequence shown here is derived from an EMBL/GenBank/DDBJ whole genome shotgun (WGS) entry which is preliminary data.</text>
</comment>
<dbReference type="PANTHER" id="PTHR13789:SF309">
    <property type="entry name" value="PUTATIVE (AFU_ORTHOLOGUE AFUA_6G14510)-RELATED"/>
    <property type="match status" value="1"/>
</dbReference>
<dbReference type="Proteomes" id="UP000656881">
    <property type="component" value="Unassembled WGS sequence"/>
</dbReference>
<evidence type="ECO:0000259" key="3">
    <source>
        <dbReference type="Pfam" id="PF01494"/>
    </source>
</evidence>
<proteinExistence type="predicted"/>
<sequence>MAELRVLIVGAGIAGLSLARALEGNGMSADVVERDSELRTAGAGLYLPANAVRALNRLGLGDDLARRARPVTRQRMLDHRGRVLAEIPIRRIWGEVGDCIAISRSELHAMLCSSLVATQIRLGTAVTDISAEGAVTFSGGEQQTYDLVVGADGVNSAVRRTVFCDAAPRFLGQICWRFIAQQTPDSADATDWTVRLGSRGRTFLTVPLGNNWIYCYADINSAYPVPPAGDWRSHFAGFADPVPALLEQAEDAHFAPLTEINVPDWVRPRVVLVGDAAHACSPSMAQGGAMALEDALVLADLLSTTSSESVSQAMAAYQARRRARIQWVLEQNHRRDKTRNLPSPLRNLALRFGGERLVRANHAPLHDAP</sequence>
<organism evidence="4 5">
    <name type="scientific">Streptomyces lasiicapitis</name>
    <dbReference type="NCBI Taxonomy" id="1923961"/>
    <lineage>
        <taxon>Bacteria</taxon>
        <taxon>Bacillati</taxon>
        <taxon>Actinomycetota</taxon>
        <taxon>Actinomycetes</taxon>
        <taxon>Kitasatosporales</taxon>
        <taxon>Streptomycetaceae</taxon>
        <taxon>Streptomyces</taxon>
    </lineage>
</organism>
<protein>
    <submittedName>
        <fullName evidence="4">2-heptyl-3-hydroxy-4(1H)-quinolone synthase</fullName>
    </submittedName>
</protein>
<keyword evidence="5" id="KW-1185">Reference proteome</keyword>
<keyword evidence="1" id="KW-0560">Oxidoreductase</keyword>
<dbReference type="EMBL" id="BMNG01000004">
    <property type="protein sequence ID" value="GGO41697.1"/>
    <property type="molecule type" value="Genomic_DNA"/>
</dbReference>
<evidence type="ECO:0000256" key="2">
    <source>
        <dbReference type="ARBA" id="ARBA00023033"/>
    </source>
</evidence>
<dbReference type="InterPro" id="IPR036188">
    <property type="entry name" value="FAD/NAD-bd_sf"/>
</dbReference>
<feature type="domain" description="FAD-binding" evidence="3">
    <location>
        <begin position="4"/>
        <end position="330"/>
    </location>
</feature>
<dbReference type="Gene3D" id="3.50.50.60">
    <property type="entry name" value="FAD/NAD(P)-binding domain"/>
    <property type="match status" value="1"/>
</dbReference>
<reference evidence="5" key="1">
    <citation type="journal article" date="2019" name="Int. J. Syst. Evol. Microbiol.">
        <title>The Global Catalogue of Microorganisms (GCM) 10K type strain sequencing project: providing services to taxonomists for standard genome sequencing and annotation.</title>
        <authorList>
            <consortium name="The Broad Institute Genomics Platform"/>
            <consortium name="The Broad Institute Genome Sequencing Center for Infectious Disease"/>
            <person name="Wu L."/>
            <person name="Ma J."/>
        </authorList>
    </citation>
    <scope>NUCLEOTIDE SEQUENCE [LARGE SCALE GENOMIC DNA]</scope>
    <source>
        <strain evidence="5">CGMCC 4.7349</strain>
    </source>
</reference>
<dbReference type="RefSeq" id="WP_164326960.1">
    <property type="nucleotide sequence ID" value="NZ_BMNG01000004.1"/>
</dbReference>
<dbReference type="PANTHER" id="PTHR13789">
    <property type="entry name" value="MONOOXYGENASE"/>
    <property type="match status" value="1"/>
</dbReference>
<dbReference type="Pfam" id="PF01494">
    <property type="entry name" value="FAD_binding_3"/>
    <property type="match status" value="1"/>
</dbReference>
<dbReference type="InterPro" id="IPR050493">
    <property type="entry name" value="FAD-dep_Monooxygenase_BioMet"/>
</dbReference>
<gene>
    <name evidence="4" type="primary">pqsH</name>
    <name evidence="4" type="ORF">GCM10012286_21890</name>
</gene>
<dbReference type="SUPFAM" id="SSF51905">
    <property type="entry name" value="FAD/NAD(P)-binding domain"/>
    <property type="match status" value="1"/>
</dbReference>
<keyword evidence="2" id="KW-0503">Monooxygenase</keyword>